<gene>
    <name evidence="1" type="ORF">SAY86_008589</name>
</gene>
<name>A0AAN7K9R5_TRANT</name>
<protein>
    <submittedName>
        <fullName evidence="1">Uncharacterized protein</fullName>
    </submittedName>
</protein>
<comment type="caution">
    <text evidence="1">The sequence shown here is derived from an EMBL/GenBank/DDBJ whole genome shotgun (WGS) entry which is preliminary data.</text>
</comment>
<organism evidence="1 2">
    <name type="scientific">Trapa natans</name>
    <name type="common">Water chestnut</name>
    <dbReference type="NCBI Taxonomy" id="22666"/>
    <lineage>
        <taxon>Eukaryota</taxon>
        <taxon>Viridiplantae</taxon>
        <taxon>Streptophyta</taxon>
        <taxon>Embryophyta</taxon>
        <taxon>Tracheophyta</taxon>
        <taxon>Spermatophyta</taxon>
        <taxon>Magnoliopsida</taxon>
        <taxon>eudicotyledons</taxon>
        <taxon>Gunneridae</taxon>
        <taxon>Pentapetalae</taxon>
        <taxon>rosids</taxon>
        <taxon>malvids</taxon>
        <taxon>Myrtales</taxon>
        <taxon>Lythraceae</taxon>
        <taxon>Trapa</taxon>
    </lineage>
</organism>
<evidence type="ECO:0000313" key="2">
    <source>
        <dbReference type="Proteomes" id="UP001346149"/>
    </source>
</evidence>
<proteinExistence type="predicted"/>
<accession>A0AAN7K9R5</accession>
<reference evidence="1 2" key="1">
    <citation type="journal article" date="2023" name="Hortic Res">
        <title>Pangenome of water caltrop reveals structural variations and asymmetric subgenome divergence after allopolyploidization.</title>
        <authorList>
            <person name="Zhang X."/>
            <person name="Chen Y."/>
            <person name="Wang L."/>
            <person name="Yuan Y."/>
            <person name="Fang M."/>
            <person name="Shi L."/>
            <person name="Lu R."/>
            <person name="Comes H.P."/>
            <person name="Ma Y."/>
            <person name="Chen Y."/>
            <person name="Huang G."/>
            <person name="Zhou Y."/>
            <person name="Zheng Z."/>
            <person name="Qiu Y."/>
        </authorList>
    </citation>
    <scope>NUCLEOTIDE SEQUENCE [LARGE SCALE GENOMIC DNA]</scope>
    <source>
        <strain evidence="1">F231</strain>
    </source>
</reference>
<dbReference type="AlphaFoldDB" id="A0AAN7K9R5"/>
<dbReference type="Proteomes" id="UP001346149">
    <property type="component" value="Unassembled WGS sequence"/>
</dbReference>
<sequence length="50" mass="5715">MDKSMLGDLDNLPEVDKVRMSTMIDQLQIRDRLGFIINFVHGLHSNLSSL</sequence>
<evidence type="ECO:0000313" key="1">
    <source>
        <dbReference type="EMBL" id="KAK4762821.1"/>
    </source>
</evidence>
<dbReference type="EMBL" id="JAXQNO010000024">
    <property type="protein sequence ID" value="KAK4762821.1"/>
    <property type="molecule type" value="Genomic_DNA"/>
</dbReference>
<keyword evidence="2" id="KW-1185">Reference proteome</keyword>